<protein>
    <submittedName>
        <fullName evidence="1">Uncharacterized protein</fullName>
    </submittedName>
</protein>
<dbReference type="Proteomes" id="UP000828922">
    <property type="component" value="Linkage Group LG07"/>
</dbReference>
<evidence type="ECO:0000313" key="2">
    <source>
        <dbReference type="Proteomes" id="UP000828922"/>
    </source>
</evidence>
<dbReference type="EMBL" id="CM038913">
    <property type="protein sequence ID" value="KAH9556828.1"/>
    <property type="molecule type" value="Genomic_DNA"/>
</dbReference>
<organism evidence="1 2">
    <name type="scientific">Sphagnum magellanicum</name>
    <dbReference type="NCBI Taxonomy" id="128215"/>
    <lineage>
        <taxon>Eukaryota</taxon>
        <taxon>Viridiplantae</taxon>
        <taxon>Streptophyta</taxon>
        <taxon>Embryophyta</taxon>
        <taxon>Bryophyta</taxon>
        <taxon>Sphagnophytina</taxon>
        <taxon>Sphagnopsida</taxon>
        <taxon>Sphagnales</taxon>
        <taxon>Sphagnaceae</taxon>
        <taxon>Sphagnum</taxon>
    </lineage>
</organism>
<keyword evidence="2" id="KW-1185">Reference proteome</keyword>
<gene>
    <name evidence="1" type="ORF">CY35_07G050600</name>
</gene>
<name>A0ACB8HKS0_9BRYO</name>
<proteinExistence type="predicted"/>
<evidence type="ECO:0000313" key="1">
    <source>
        <dbReference type="EMBL" id="KAH9556828.1"/>
    </source>
</evidence>
<sequence length="574" mass="64216">MQNRMEEKRSKRVRITDTESVMWLNFLLQEMWPCWLERWLSKLVGECLHVNLSHYKPQALNKLVIDFLRLGSSPPVIQSVRVHRVSEDGDNAVMEMDVSFVAADDMRVELIAKLKRASVGLGLAGKLYGNNLRIEGKLRLGCKFVPYYPYLGQLTVAFVTVPILGLSVRPLSSSSVDVTDLPGIASWVTKAVQTAVETCLVEPYPLRLDLIKLCGACYDMDTDKDGIHFMHTGTLKDSKDVGFAILEILDGKNLEPKDRCGLPDPYVKITVDKMKFKTSIKKQTLHPVWHELFRICICSWNLPSKILLRARDRDSFGKDDELGWCAIDLHTVRGGMRKDMWLRLQGAKTGHLHIALTVVEHNFKSGDSPMQEEERAAVSVSNDAADTTPAGMDDALRELLVVPHSSRGQASSEEDLQEQLLLLQSPLGMGASTNSAVQPISSSSVLEKPEETNSESKKKSRKQLKNHRGSGFKFLRQRALSRCMFDNSKPDEREKDQPRSVLLLSSADHHQKCPKARLSPVKRGGTLKALYKRLTIDTHNTYSAPNNLDAAASPDGSTKESPEQQQQHLPGCIQ</sequence>
<accession>A0ACB8HKS0</accession>
<reference evidence="2" key="1">
    <citation type="journal article" date="2022" name="New Phytol.">
        <title>Phylogenomic structure and speciation in an emerging model: the Sphagnum magellanicum complex (Bryophyta).</title>
        <authorList>
            <person name="Shaw A.J."/>
            <person name="Piatkowski B."/>
            <person name="Duffy A.M."/>
            <person name="Aguero B."/>
            <person name="Imwattana K."/>
            <person name="Nieto-Lugilde M."/>
            <person name="Healey A."/>
            <person name="Weston D.J."/>
            <person name="Patel M.N."/>
            <person name="Schmutz J."/>
            <person name="Grimwood J."/>
            <person name="Yavitt J.B."/>
            <person name="Hassel K."/>
            <person name="Stenoien H.K."/>
            <person name="Flatberg K.I."/>
            <person name="Bickford C.P."/>
            <person name="Hicks K.A."/>
        </authorList>
    </citation>
    <scope>NUCLEOTIDE SEQUENCE [LARGE SCALE GENOMIC DNA]</scope>
</reference>
<comment type="caution">
    <text evidence="1">The sequence shown here is derived from an EMBL/GenBank/DDBJ whole genome shotgun (WGS) entry which is preliminary data.</text>
</comment>